<dbReference type="GO" id="GO:0001682">
    <property type="term" value="P:tRNA 5'-leader removal"/>
    <property type="evidence" value="ECO:0007669"/>
    <property type="project" value="InterPro"/>
</dbReference>
<feature type="region of interest" description="Disordered" evidence="4">
    <location>
        <begin position="427"/>
        <end position="472"/>
    </location>
</feature>
<dbReference type="PANTHER" id="PTHR22731:SF3">
    <property type="entry name" value="RIBONUCLEASES P_MRP PROTEIN SUBUNIT POP1"/>
    <property type="match status" value="1"/>
</dbReference>
<dbReference type="RefSeq" id="XP_040625599.1">
    <property type="nucleotide sequence ID" value="XM_040770589.1"/>
</dbReference>
<feature type="domain" description="POP1 C-terminal" evidence="7">
    <location>
        <begin position="781"/>
        <end position="817"/>
    </location>
</feature>
<dbReference type="PANTHER" id="PTHR22731">
    <property type="entry name" value="RIBONUCLEASES P/MRP PROTEIN SUBUNIT POP1"/>
    <property type="match status" value="1"/>
</dbReference>
<feature type="domain" description="POPLD" evidence="6">
    <location>
        <begin position="521"/>
        <end position="598"/>
    </location>
</feature>
<evidence type="ECO:0000259" key="5">
    <source>
        <dbReference type="Pfam" id="PF06978"/>
    </source>
</evidence>
<evidence type="ECO:0000313" key="8">
    <source>
        <dbReference type="EMBL" id="EJT98701.1"/>
    </source>
</evidence>
<dbReference type="InterPro" id="IPR039182">
    <property type="entry name" value="Pop1"/>
</dbReference>
<evidence type="ECO:0000259" key="6">
    <source>
        <dbReference type="Pfam" id="PF08170"/>
    </source>
</evidence>
<dbReference type="AlphaFoldDB" id="M5FYS6"/>
<dbReference type="OMA" id="KALSPMC"/>
<dbReference type="Pfam" id="PF08170">
    <property type="entry name" value="POPLD"/>
    <property type="match status" value="1"/>
</dbReference>
<sequence length="848" mass="92726">MSKRPHSPDVSGKQRKRVRLLDARTISVQSPSTSNLPTSIDVEQFTISRSFEISALQTAIASSSAASTTRAFQSVPRHLRRRAASHDVRRLPQRLRERARIEMDTAKPKKGKLPKAGKSRQLTRTENFAKRQRDKAWLETHLYHAKRFHMSTLYGYRLPITPTQKSYRPSLRAARSGSIVHDYSYWSTLELRGREDVLRKVLERVVAPVGVGGGGPGAKECREGARVWEGAAYECGMWPRGAIGPVWVLWRPLTGNDPERQLWIRVHPACFAQFLGSLQCACGQVLDERRTLAFPSATPVIPGAPLPLLNTAVPASFPPTTTQSASTTGSTAPISQPPQPTHGHPATHTHPVDEIQITDLRTQLLAFNILGPKSTALLAGVLQLVKGQNQNKEVWDTIGQLGGAGVPRGMCLALEAWDPRLSYPPKLAHANPTTSNHAATRTPLPSPSLAQSQLWEPSARQPPAASKRELDARRSFDLVPGRKLRPGTGDAKVPVLLVQRSVASRLASPSHAQGQEESLHGWTILLPQGWGMPFLLSLVAPTTPLAGQREIQAQAFELSNPFFPKDWVGTHAGVKEWRGWEEEEKKGWERRPRGKRVGEEGWWSADWRRVLRSSGAGGDVQGEQGIQGEAGMGETIVTQREDADMEVEADPATTLAQETAETEVLAPWVLRLPSLSTLVQSLVRCPPGPGAGLVLHSHLSALRSQRGLPDSLPSGDLLLQSALVHVRLVPCGRGCPAELTPIYRLSPAEAALWRTALSRSASDRLQETNELIRLGATPPLQKDLIGYVTSGGFSLYRGSAHGLASVALSKLIQVGREEVAVGEAFRWLVKFSHRTGGICWPATLELVI</sequence>
<accession>M5FYS6</accession>
<evidence type="ECO:0000256" key="1">
    <source>
        <dbReference type="ARBA" id="ARBA00004123"/>
    </source>
</evidence>
<evidence type="ECO:0000256" key="2">
    <source>
        <dbReference type="ARBA" id="ARBA00022694"/>
    </source>
</evidence>
<dbReference type="HOGENOM" id="CLU_007205_2_0_1"/>
<dbReference type="InterPro" id="IPR055079">
    <property type="entry name" value="POP1_C"/>
</dbReference>
<dbReference type="Proteomes" id="UP000030653">
    <property type="component" value="Unassembled WGS sequence"/>
</dbReference>
<dbReference type="GO" id="GO:0000172">
    <property type="term" value="C:ribonuclease MRP complex"/>
    <property type="evidence" value="ECO:0007669"/>
    <property type="project" value="InterPro"/>
</dbReference>
<feature type="compositionally biased region" description="Basic residues" evidence="4">
    <location>
        <begin position="108"/>
        <end position="118"/>
    </location>
</feature>
<dbReference type="InterPro" id="IPR009723">
    <property type="entry name" value="Pop1_N"/>
</dbReference>
<feature type="region of interest" description="Disordered" evidence="4">
    <location>
        <begin position="107"/>
        <end position="128"/>
    </location>
</feature>
<feature type="domain" description="Pop1 N-terminal" evidence="5">
    <location>
        <begin position="122"/>
        <end position="193"/>
    </location>
</feature>
<dbReference type="GO" id="GO:0005655">
    <property type="term" value="C:nucleolar ribonuclease P complex"/>
    <property type="evidence" value="ECO:0007669"/>
    <property type="project" value="InterPro"/>
</dbReference>
<name>M5FYS6_DACPD</name>
<protein>
    <submittedName>
        <fullName evidence="8">POP1-domain-containing protein</fullName>
    </submittedName>
</protein>
<dbReference type="OrthoDB" id="442863at2759"/>
<proteinExistence type="predicted"/>
<evidence type="ECO:0000256" key="3">
    <source>
        <dbReference type="ARBA" id="ARBA00023242"/>
    </source>
</evidence>
<dbReference type="Pfam" id="PF06978">
    <property type="entry name" value="POP1_N"/>
    <property type="match status" value="1"/>
</dbReference>
<evidence type="ECO:0000259" key="7">
    <source>
        <dbReference type="Pfam" id="PF22770"/>
    </source>
</evidence>
<keyword evidence="2" id="KW-0819">tRNA processing</keyword>
<reference evidence="8 9" key="1">
    <citation type="journal article" date="2012" name="Science">
        <title>The Paleozoic origin of enzymatic lignin decomposition reconstructed from 31 fungal genomes.</title>
        <authorList>
            <person name="Floudas D."/>
            <person name="Binder M."/>
            <person name="Riley R."/>
            <person name="Barry K."/>
            <person name="Blanchette R.A."/>
            <person name="Henrissat B."/>
            <person name="Martinez A.T."/>
            <person name="Otillar R."/>
            <person name="Spatafora J.W."/>
            <person name="Yadav J.S."/>
            <person name="Aerts A."/>
            <person name="Benoit I."/>
            <person name="Boyd A."/>
            <person name="Carlson A."/>
            <person name="Copeland A."/>
            <person name="Coutinho P.M."/>
            <person name="de Vries R.P."/>
            <person name="Ferreira P."/>
            <person name="Findley K."/>
            <person name="Foster B."/>
            <person name="Gaskell J."/>
            <person name="Glotzer D."/>
            <person name="Gorecki P."/>
            <person name="Heitman J."/>
            <person name="Hesse C."/>
            <person name="Hori C."/>
            <person name="Igarashi K."/>
            <person name="Jurgens J.A."/>
            <person name="Kallen N."/>
            <person name="Kersten P."/>
            <person name="Kohler A."/>
            <person name="Kuees U."/>
            <person name="Kumar T.K.A."/>
            <person name="Kuo A."/>
            <person name="LaButti K."/>
            <person name="Larrondo L.F."/>
            <person name="Lindquist E."/>
            <person name="Ling A."/>
            <person name="Lombard V."/>
            <person name="Lucas S."/>
            <person name="Lundell T."/>
            <person name="Martin R."/>
            <person name="McLaughlin D.J."/>
            <person name="Morgenstern I."/>
            <person name="Morin E."/>
            <person name="Murat C."/>
            <person name="Nagy L.G."/>
            <person name="Nolan M."/>
            <person name="Ohm R.A."/>
            <person name="Patyshakuliyeva A."/>
            <person name="Rokas A."/>
            <person name="Ruiz-Duenas F.J."/>
            <person name="Sabat G."/>
            <person name="Salamov A."/>
            <person name="Samejima M."/>
            <person name="Schmutz J."/>
            <person name="Slot J.C."/>
            <person name="St John F."/>
            <person name="Stenlid J."/>
            <person name="Sun H."/>
            <person name="Sun S."/>
            <person name="Syed K."/>
            <person name="Tsang A."/>
            <person name="Wiebenga A."/>
            <person name="Young D."/>
            <person name="Pisabarro A."/>
            <person name="Eastwood D.C."/>
            <person name="Martin F."/>
            <person name="Cullen D."/>
            <person name="Grigoriev I.V."/>
            <person name="Hibbett D.S."/>
        </authorList>
    </citation>
    <scope>NUCLEOTIDE SEQUENCE [LARGE SCALE GENOMIC DNA]</scope>
    <source>
        <strain evidence="8 9">DJM-731 SS1</strain>
    </source>
</reference>
<dbReference type="Pfam" id="PF22770">
    <property type="entry name" value="POP1_C"/>
    <property type="match status" value="1"/>
</dbReference>
<keyword evidence="9" id="KW-1185">Reference proteome</keyword>
<dbReference type="EMBL" id="JH795872">
    <property type="protein sequence ID" value="EJT98701.1"/>
    <property type="molecule type" value="Genomic_DNA"/>
</dbReference>
<evidence type="ECO:0000313" key="9">
    <source>
        <dbReference type="Proteomes" id="UP000030653"/>
    </source>
</evidence>
<gene>
    <name evidence="8" type="ORF">DACRYDRAFT_118502</name>
</gene>
<comment type="subcellular location">
    <subcellularLocation>
        <location evidence="1">Nucleus</location>
    </subcellularLocation>
</comment>
<dbReference type="InterPro" id="IPR012590">
    <property type="entry name" value="POPLD_dom"/>
</dbReference>
<dbReference type="STRING" id="1858805.M5FYS6"/>
<organism evidence="8 9">
    <name type="scientific">Dacryopinax primogenitus (strain DJM 731)</name>
    <name type="common">Brown rot fungus</name>
    <dbReference type="NCBI Taxonomy" id="1858805"/>
    <lineage>
        <taxon>Eukaryota</taxon>
        <taxon>Fungi</taxon>
        <taxon>Dikarya</taxon>
        <taxon>Basidiomycota</taxon>
        <taxon>Agaricomycotina</taxon>
        <taxon>Dacrymycetes</taxon>
        <taxon>Dacrymycetales</taxon>
        <taxon>Dacrymycetaceae</taxon>
        <taxon>Dacryopinax</taxon>
    </lineage>
</organism>
<feature type="compositionally biased region" description="Low complexity" evidence="4">
    <location>
        <begin position="316"/>
        <end position="333"/>
    </location>
</feature>
<feature type="region of interest" description="Disordered" evidence="4">
    <location>
        <begin position="316"/>
        <end position="349"/>
    </location>
</feature>
<keyword evidence="3" id="KW-0539">Nucleus</keyword>
<evidence type="ECO:0000256" key="4">
    <source>
        <dbReference type="SAM" id="MobiDB-lite"/>
    </source>
</evidence>
<dbReference type="GeneID" id="63685651"/>